<proteinExistence type="inferred from homology"/>
<dbReference type="SUPFAM" id="SSF56300">
    <property type="entry name" value="Metallo-dependent phosphatases"/>
    <property type="match status" value="1"/>
</dbReference>
<dbReference type="AlphaFoldDB" id="A0AAU8ES32"/>
<evidence type="ECO:0000256" key="3">
    <source>
        <dbReference type="SAM" id="SignalP"/>
    </source>
</evidence>
<comment type="similarity">
    <text evidence="1">Belongs to the CapA family.</text>
</comment>
<dbReference type="InterPro" id="IPR019079">
    <property type="entry name" value="Capsule_synth_CapA"/>
</dbReference>
<feature type="chain" id="PRO_5043694948" evidence="3">
    <location>
        <begin position="31"/>
        <end position="430"/>
    </location>
</feature>
<keyword evidence="3" id="KW-0732">Signal</keyword>
<evidence type="ECO:0000259" key="4">
    <source>
        <dbReference type="SMART" id="SM00854"/>
    </source>
</evidence>
<dbReference type="SMART" id="SM00854">
    <property type="entry name" value="PGA_cap"/>
    <property type="match status" value="1"/>
</dbReference>
<feature type="region of interest" description="Disordered" evidence="2">
    <location>
        <begin position="33"/>
        <end position="83"/>
    </location>
</feature>
<evidence type="ECO:0000256" key="1">
    <source>
        <dbReference type="ARBA" id="ARBA00005662"/>
    </source>
</evidence>
<dbReference type="PANTHER" id="PTHR33393:SF13">
    <property type="entry name" value="PGA BIOSYNTHESIS PROTEIN CAPA"/>
    <property type="match status" value="1"/>
</dbReference>
<dbReference type="PROSITE" id="PS51257">
    <property type="entry name" value="PROKAR_LIPOPROTEIN"/>
    <property type="match status" value="1"/>
</dbReference>
<feature type="domain" description="Capsule synthesis protein CapA" evidence="4">
    <location>
        <begin position="92"/>
        <end position="338"/>
    </location>
</feature>
<dbReference type="Pfam" id="PF09587">
    <property type="entry name" value="PGA_cap"/>
    <property type="match status" value="1"/>
</dbReference>
<feature type="signal peptide" evidence="3">
    <location>
        <begin position="1"/>
        <end position="30"/>
    </location>
</feature>
<evidence type="ECO:0000313" key="5">
    <source>
        <dbReference type="EMBL" id="XCH12221.1"/>
    </source>
</evidence>
<accession>A0AAU8ES32</accession>
<reference evidence="5" key="1">
    <citation type="submission" date="2024-06" db="EMBL/GenBank/DDBJ databases">
        <title>Biodegradation of dimethachlon by Arthrobacter sp. K5: mechanistic insights and ecological implications.</title>
        <authorList>
            <person name="Hu S."/>
            <person name="Lu P."/>
        </authorList>
    </citation>
    <scope>NUCLEOTIDE SEQUENCE</scope>
    <source>
        <strain evidence="5">K5</strain>
    </source>
</reference>
<dbReference type="PANTHER" id="PTHR33393">
    <property type="entry name" value="POLYGLUTAMINE SYNTHESIS ACCESSORY PROTEIN RV0574C-RELATED"/>
    <property type="match status" value="1"/>
</dbReference>
<dbReference type="InterPro" id="IPR052169">
    <property type="entry name" value="CW_Biosynth-Accessory"/>
</dbReference>
<evidence type="ECO:0000256" key="2">
    <source>
        <dbReference type="SAM" id="MobiDB-lite"/>
    </source>
</evidence>
<name>A0AAU8ES32_9MICC</name>
<organism evidence="5">
    <name type="scientific">Arthrobacter sp. K5</name>
    <dbReference type="NCBI Taxonomy" id="2839623"/>
    <lineage>
        <taxon>Bacteria</taxon>
        <taxon>Bacillati</taxon>
        <taxon>Actinomycetota</taxon>
        <taxon>Actinomycetes</taxon>
        <taxon>Micrococcales</taxon>
        <taxon>Micrococcaceae</taxon>
        <taxon>Arthrobacter</taxon>
    </lineage>
</organism>
<dbReference type="CDD" id="cd07381">
    <property type="entry name" value="MPP_CapA"/>
    <property type="match status" value="1"/>
</dbReference>
<sequence length="430" mass="44456">MGNKNVSGRVRPMAAAALLMVALTSCGVIAEQAQPQSGGQPSSAAGQPSAPAAQPGAGDTAGQTPTAAPTPSAETTPTPGAGPACKAVRCTSVLVTGDMLVHTQLWQQAHEDAVAGGVKGLDFGPLLEGQRRYIEQSDLAICHQETPVALPGGPFSAYPSFNVPPQIAAAAKAVGYRACTTASNHTVDQGTEGLARTLDVLDAAGLEHTGSYRTQAESRGILILQTDAARIAVIAGTYGLNGQVPEQPWQVDMLDAPAMIAKAKAAREQGADIVLAAMHAGDEYSSAPNAQQLEVAHALADSGEFTMIYGHHTHSVLPMEKYKGTWIAYGLGNGVTELSPTYVVNNEGLLLRAQFSQDSTGTWTAADVAWAPSVIVSGPYRWCSVAADAPQGVCTSPAADADTRLRTEQVVESMGAAQAGAHELLVTKER</sequence>
<dbReference type="RefSeq" id="WP_353712375.1">
    <property type="nucleotide sequence ID" value="NZ_CP159279.1"/>
</dbReference>
<dbReference type="EMBL" id="CP159279">
    <property type="protein sequence ID" value="XCH12221.1"/>
    <property type="molecule type" value="Genomic_DNA"/>
</dbReference>
<gene>
    <name evidence="5" type="ORF">ABRP34_04195</name>
</gene>
<dbReference type="InterPro" id="IPR029052">
    <property type="entry name" value="Metallo-depent_PP-like"/>
</dbReference>
<protein>
    <submittedName>
        <fullName evidence="5">CapA family protein</fullName>
    </submittedName>
</protein>
<dbReference type="Gene3D" id="3.60.21.10">
    <property type="match status" value="1"/>
</dbReference>